<dbReference type="GO" id="GO:0006357">
    <property type="term" value="P:regulation of transcription by RNA polymerase II"/>
    <property type="evidence" value="ECO:0007669"/>
    <property type="project" value="TreeGrafter"/>
</dbReference>
<evidence type="ECO:0000259" key="1">
    <source>
        <dbReference type="PROSITE" id="PS51029"/>
    </source>
</evidence>
<dbReference type="GO" id="GO:0005634">
    <property type="term" value="C:nucleus"/>
    <property type="evidence" value="ECO:0007669"/>
    <property type="project" value="TreeGrafter"/>
</dbReference>
<evidence type="ECO:0000313" key="3">
    <source>
        <dbReference type="Proteomes" id="UP001497644"/>
    </source>
</evidence>
<reference evidence="2" key="1">
    <citation type="submission" date="2024-04" db="EMBL/GenBank/DDBJ databases">
        <authorList>
            <consortium name="Molecular Ecology Group"/>
        </authorList>
    </citation>
    <scope>NUCLEOTIDE SEQUENCE</scope>
</reference>
<dbReference type="InterPro" id="IPR006578">
    <property type="entry name" value="MADF-dom"/>
</dbReference>
<dbReference type="AlphaFoldDB" id="A0AAV2MXY3"/>
<feature type="domain" description="MADF" evidence="1">
    <location>
        <begin position="36"/>
        <end position="127"/>
    </location>
</feature>
<gene>
    <name evidence="2" type="ORF">LPLAT_LOCUS6946</name>
</gene>
<dbReference type="PANTHER" id="PTHR12243">
    <property type="entry name" value="MADF DOMAIN TRANSCRIPTION FACTOR"/>
    <property type="match status" value="1"/>
</dbReference>
<dbReference type="Proteomes" id="UP001497644">
    <property type="component" value="Unassembled WGS sequence"/>
</dbReference>
<comment type="caution">
    <text evidence="2">The sequence shown here is derived from an EMBL/GenBank/DDBJ whole genome shotgun (WGS) entry which is preliminary data.</text>
</comment>
<protein>
    <recommendedName>
        <fullName evidence="1">MADF domain-containing protein</fullName>
    </recommendedName>
</protein>
<dbReference type="InterPro" id="IPR039353">
    <property type="entry name" value="TF_Adf1"/>
</dbReference>
<organism evidence="2 3">
    <name type="scientific">Lasius platythorax</name>
    <dbReference type="NCBI Taxonomy" id="488582"/>
    <lineage>
        <taxon>Eukaryota</taxon>
        <taxon>Metazoa</taxon>
        <taxon>Ecdysozoa</taxon>
        <taxon>Arthropoda</taxon>
        <taxon>Hexapoda</taxon>
        <taxon>Insecta</taxon>
        <taxon>Pterygota</taxon>
        <taxon>Neoptera</taxon>
        <taxon>Endopterygota</taxon>
        <taxon>Hymenoptera</taxon>
        <taxon>Apocrita</taxon>
        <taxon>Aculeata</taxon>
        <taxon>Formicoidea</taxon>
        <taxon>Formicidae</taxon>
        <taxon>Formicinae</taxon>
        <taxon>Lasius</taxon>
        <taxon>Lasius</taxon>
    </lineage>
</organism>
<dbReference type="PANTHER" id="PTHR12243:SF67">
    <property type="entry name" value="COREPRESSOR OF PANGOLIN, ISOFORM A-RELATED"/>
    <property type="match status" value="1"/>
</dbReference>
<accession>A0AAV2MXY3</accession>
<name>A0AAV2MXY3_9HYME</name>
<dbReference type="EMBL" id="CAXIPU020000479">
    <property type="protein sequence ID" value="CAL1672275.1"/>
    <property type="molecule type" value="Genomic_DNA"/>
</dbReference>
<keyword evidence="3" id="KW-1185">Reference proteome</keyword>
<proteinExistence type="predicted"/>
<dbReference type="SMART" id="SM00595">
    <property type="entry name" value="MADF"/>
    <property type="match status" value="1"/>
</dbReference>
<dbReference type="GO" id="GO:0005667">
    <property type="term" value="C:transcription regulator complex"/>
    <property type="evidence" value="ECO:0007669"/>
    <property type="project" value="TreeGrafter"/>
</dbReference>
<dbReference type="PROSITE" id="PS51029">
    <property type="entry name" value="MADF"/>
    <property type="match status" value="1"/>
</dbReference>
<evidence type="ECO:0000313" key="2">
    <source>
        <dbReference type="EMBL" id="CAL1672275.1"/>
    </source>
</evidence>
<dbReference type="Pfam" id="PF10545">
    <property type="entry name" value="MADF_DNA_bdg"/>
    <property type="match status" value="1"/>
</dbReference>
<sequence length="281" mass="32659">MDHRDYTIIKFQEQFDASSECYNNVDETHNKCGDELLIDLVRSRPYLYDKTDKEYKNMKIKDNAWIEIAGILNITVSDCQTRWTRLRQRYSRERMLRDQETRSGAGKPMRSKWSLFENINFLGKHMVYRKSITNMNLSQPSTSTYQANDTFINSFQPSTSTHEANNSQANLIIQKEVTLPQTSQTSQNFVIASNISGLELERPWTPSPHLSESLSVNKQVDLIPTPTNNSDMQPAQSDQLFHHRSDHLHLQNDQPLRRHSKQLLLSGIDQLLLVFNNQRCL</sequence>